<evidence type="ECO:0000313" key="3">
    <source>
        <dbReference type="Proteomes" id="UP000663090"/>
    </source>
</evidence>
<accession>A0ABX7N9S5</accession>
<dbReference type="Proteomes" id="UP000663090">
    <property type="component" value="Chromosome"/>
</dbReference>
<feature type="compositionally biased region" description="Acidic residues" evidence="1">
    <location>
        <begin position="54"/>
        <end position="63"/>
    </location>
</feature>
<name>A0ABX7N9S5_9BACT</name>
<feature type="region of interest" description="Disordered" evidence="1">
    <location>
        <begin position="1"/>
        <end position="63"/>
    </location>
</feature>
<gene>
    <name evidence="2" type="ORF">JY572_39890</name>
</gene>
<feature type="compositionally biased region" description="Gly residues" evidence="1">
    <location>
        <begin position="24"/>
        <end position="33"/>
    </location>
</feature>
<evidence type="ECO:0000313" key="2">
    <source>
        <dbReference type="EMBL" id="QSQ14395.1"/>
    </source>
</evidence>
<keyword evidence="3" id="KW-1185">Reference proteome</keyword>
<evidence type="ECO:0000256" key="1">
    <source>
        <dbReference type="SAM" id="MobiDB-lite"/>
    </source>
</evidence>
<proteinExistence type="predicted"/>
<sequence>MMFRGDAWDQGGTHGMWAPEEGRGAGGAWGALSGGDEERESGEWGGCTRWTASEGDEQDQEAPEVELLLEDDLEFQVASY</sequence>
<reference evidence="2 3" key="1">
    <citation type="submission" date="2021-02" db="EMBL/GenBank/DDBJ databases">
        <title>De Novo genome assembly of isolated myxobacteria.</title>
        <authorList>
            <person name="Stevens D.C."/>
        </authorList>
    </citation>
    <scope>NUCLEOTIDE SEQUENCE [LARGE SCALE GENOMIC DNA]</scope>
    <source>
        <strain evidence="2 3">SCHIC003</strain>
    </source>
</reference>
<dbReference type="RefSeq" id="WP_206716175.1">
    <property type="nucleotide sequence ID" value="NZ_CP071091.1"/>
</dbReference>
<organism evidence="2 3">
    <name type="scientific">Myxococcus landrumensis</name>
    <dbReference type="NCBI Taxonomy" id="2813577"/>
    <lineage>
        <taxon>Bacteria</taxon>
        <taxon>Pseudomonadati</taxon>
        <taxon>Myxococcota</taxon>
        <taxon>Myxococcia</taxon>
        <taxon>Myxococcales</taxon>
        <taxon>Cystobacterineae</taxon>
        <taxon>Myxococcaceae</taxon>
        <taxon>Myxococcus</taxon>
    </lineage>
</organism>
<dbReference type="EMBL" id="CP071091">
    <property type="protein sequence ID" value="QSQ14395.1"/>
    <property type="molecule type" value="Genomic_DNA"/>
</dbReference>
<protein>
    <submittedName>
        <fullName evidence="2">Uncharacterized protein</fullName>
    </submittedName>
</protein>